<dbReference type="Pfam" id="PF12320">
    <property type="entry name" value="SbcD_C"/>
    <property type="match status" value="1"/>
</dbReference>
<dbReference type="SUPFAM" id="SSF56300">
    <property type="entry name" value="Metallo-dependent phosphatases"/>
    <property type="match status" value="1"/>
</dbReference>
<reference evidence="10 11" key="1">
    <citation type="submission" date="2022-03" db="EMBL/GenBank/DDBJ databases">
        <title>Draft genome sequence of Furfurilactobacillus curtus JCM 31185.</title>
        <authorList>
            <person name="Suzuki S."/>
            <person name="Endo A."/>
            <person name="Kajikawa A."/>
        </authorList>
    </citation>
    <scope>NUCLEOTIDE SEQUENCE [LARGE SCALE GENOMIC DNA]</scope>
    <source>
        <strain evidence="10 11">JCM 31185</strain>
    </source>
</reference>
<evidence type="ECO:0000256" key="1">
    <source>
        <dbReference type="ARBA" id="ARBA00010555"/>
    </source>
</evidence>
<protein>
    <recommendedName>
        <fullName evidence="3 7">Nuclease SbcCD subunit D</fullName>
    </recommendedName>
</protein>
<dbReference type="Pfam" id="PF00149">
    <property type="entry name" value="Metallophos"/>
    <property type="match status" value="1"/>
</dbReference>
<keyword evidence="7" id="KW-0233">DNA recombination</keyword>
<dbReference type="NCBIfam" id="TIGR00619">
    <property type="entry name" value="sbcd"/>
    <property type="match status" value="1"/>
</dbReference>
<comment type="similarity">
    <text evidence="1 7">Belongs to the SbcD family.</text>
</comment>
<evidence type="ECO:0000259" key="9">
    <source>
        <dbReference type="Pfam" id="PF12320"/>
    </source>
</evidence>
<dbReference type="Proteomes" id="UP001628078">
    <property type="component" value="Unassembled WGS sequence"/>
</dbReference>
<dbReference type="InterPro" id="IPR050535">
    <property type="entry name" value="DNA_Repair-Maintenance_Comp"/>
</dbReference>
<proteinExistence type="inferred from homology"/>
<dbReference type="EMBL" id="BQXO01000002">
    <property type="protein sequence ID" value="GKT05441.1"/>
    <property type="molecule type" value="Genomic_DNA"/>
</dbReference>
<keyword evidence="6 7" id="KW-0269">Exonuclease</keyword>
<evidence type="ECO:0000313" key="11">
    <source>
        <dbReference type="Proteomes" id="UP001628078"/>
    </source>
</evidence>
<dbReference type="InterPro" id="IPR041796">
    <property type="entry name" value="Mre11_N"/>
</dbReference>
<dbReference type="InterPro" id="IPR004843">
    <property type="entry name" value="Calcineurin-like_PHP"/>
</dbReference>
<gene>
    <name evidence="7 10" type="primary">sbcD</name>
    <name evidence="10" type="ORF">JCM31185_07300</name>
</gene>
<dbReference type="PANTHER" id="PTHR30337">
    <property type="entry name" value="COMPONENT OF ATP-DEPENDENT DSDNA EXONUCLEASE"/>
    <property type="match status" value="1"/>
</dbReference>
<keyword evidence="4 7" id="KW-0540">Nuclease</keyword>
<keyword evidence="11" id="KW-1185">Reference proteome</keyword>
<evidence type="ECO:0000313" key="10">
    <source>
        <dbReference type="EMBL" id="GKT05441.1"/>
    </source>
</evidence>
<accession>A0ABQ5JQQ5</accession>
<keyword evidence="7" id="KW-0235">DNA replication</keyword>
<evidence type="ECO:0000256" key="2">
    <source>
        <dbReference type="ARBA" id="ARBA00011322"/>
    </source>
</evidence>
<keyword evidence="7" id="KW-0255">Endonuclease</keyword>
<dbReference type="PANTHER" id="PTHR30337:SF0">
    <property type="entry name" value="NUCLEASE SBCCD SUBUNIT D"/>
    <property type="match status" value="1"/>
</dbReference>
<dbReference type="CDD" id="cd00840">
    <property type="entry name" value="MPP_Mre11_N"/>
    <property type="match status" value="1"/>
</dbReference>
<comment type="caution">
    <text evidence="10">The sequence shown here is derived from an EMBL/GenBank/DDBJ whole genome shotgun (WGS) entry which is preliminary data.</text>
</comment>
<dbReference type="Gene3D" id="3.60.21.10">
    <property type="match status" value="1"/>
</dbReference>
<dbReference type="InterPro" id="IPR004593">
    <property type="entry name" value="SbcD"/>
</dbReference>
<sequence>MKFLHTADWHIGKKLHGFDLMEEQADAYQQILTIAKDQAVDAIVIAGDLYDRALPSEANVAELNRMLVDLNLHHQLPLLAISGNHDSATRLHVGSEWYANTQYYLNTELAGAFTPVELEDTQFFLLPYFEPWQARNYFGDDQIRTVEQAMRLIVKKQVAAFDTSKKHVLVAHFFAAGSSQTDSETRVIVGGLNAVPLDILAPFDYVALGHLHNHHALNQPKIRYSGSPVKFSLSEAGEQKGVWLVDTDKSEPIYIPIKPFREVVTLTDSFAHLTDDTYYNTLDRDAYYGITLTDRAIIPDVMNQLRAVYPHIVSLERLNGHEDLPTVVTIDPELDPLTLFEHFFEQVNDTKLNEQQLTWAKASLSAAQDGEE</sequence>
<name>A0ABQ5JQQ5_9LACO</name>
<evidence type="ECO:0000256" key="7">
    <source>
        <dbReference type="RuleBase" id="RU363069"/>
    </source>
</evidence>
<comment type="function">
    <text evidence="7">SbcCD cleaves DNA hairpin structures. These structures can inhibit DNA replication and are intermediates in certain DNA recombination reactions. The complex acts as a 3'-&gt;5' double strand exonuclease that can open hairpins. It also has a 5' single-strand endonuclease activity.</text>
</comment>
<feature type="domain" description="Nuclease SbcCD subunit D C-terminal" evidence="9">
    <location>
        <begin position="259"/>
        <end position="347"/>
    </location>
</feature>
<organism evidence="10 11">
    <name type="scientific">Furfurilactobacillus curtus</name>
    <dbReference type="NCBI Taxonomy" id="1746200"/>
    <lineage>
        <taxon>Bacteria</taxon>
        <taxon>Bacillati</taxon>
        <taxon>Bacillota</taxon>
        <taxon>Bacilli</taxon>
        <taxon>Lactobacillales</taxon>
        <taxon>Lactobacillaceae</taxon>
        <taxon>Furfurilactobacillus</taxon>
    </lineage>
</organism>
<comment type="subunit">
    <text evidence="2 7">Heterodimer of SbcC and SbcD.</text>
</comment>
<keyword evidence="5 7" id="KW-0378">Hydrolase</keyword>
<dbReference type="InterPro" id="IPR029052">
    <property type="entry name" value="Metallo-depent_PP-like"/>
</dbReference>
<evidence type="ECO:0000256" key="5">
    <source>
        <dbReference type="ARBA" id="ARBA00022801"/>
    </source>
</evidence>
<feature type="domain" description="Calcineurin-like phosphoesterase" evidence="8">
    <location>
        <begin position="1"/>
        <end position="213"/>
    </location>
</feature>
<evidence type="ECO:0000256" key="3">
    <source>
        <dbReference type="ARBA" id="ARBA00013365"/>
    </source>
</evidence>
<evidence type="ECO:0000256" key="6">
    <source>
        <dbReference type="ARBA" id="ARBA00022839"/>
    </source>
</evidence>
<evidence type="ECO:0000259" key="8">
    <source>
        <dbReference type="Pfam" id="PF00149"/>
    </source>
</evidence>
<dbReference type="InterPro" id="IPR026843">
    <property type="entry name" value="SbcD_C"/>
</dbReference>
<evidence type="ECO:0000256" key="4">
    <source>
        <dbReference type="ARBA" id="ARBA00022722"/>
    </source>
</evidence>
<dbReference type="RefSeq" id="WP_407882695.1">
    <property type="nucleotide sequence ID" value="NZ_BQXO01000002.1"/>
</dbReference>